<dbReference type="SUPFAM" id="SSF50341">
    <property type="entry name" value="CheW-like"/>
    <property type="match status" value="1"/>
</dbReference>
<feature type="modified residue" description="Phosphohistidine" evidence="7">
    <location>
        <position position="211"/>
    </location>
</feature>
<proteinExistence type="predicted"/>
<dbReference type="CDD" id="cd00088">
    <property type="entry name" value="HPT"/>
    <property type="match status" value="1"/>
</dbReference>
<dbReference type="SUPFAM" id="SSF47226">
    <property type="entry name" value="Histidine-containing phosphotransfer domain, HPT domain"/>
    <property type="match status" value="2"/>
</dbReference>
<dbReference type="PROSITE" id="PS50851">
    <property type="entry name" value="CHEW"/>
    <property type="match status" value="1"/>
</dbReference>
<dbReference type="PRINTS" id="PR00344">
    <property type="entry name" value="BCTRLSENSOR"/>
</dbReference>
<dbReference type="SMART" id="SM00260">
    <property type="entry name" value="CheW"/>
    <property type="match status" value="1"/>
</dbReference>
<feature type="domain" description="Histidine kinase" evidence="8">
    <location>
        <begin position="421"/>
        <end position="624"/>
    </location>
</feature>
<evidence type="ECO:0000313" key="12">
    <source>
        <dbReference type="Proteomes" id="UP001615550"/>
    </source>
</evidence>
<evidence type="ECO:0000259" key="9">
    <source>
        <dbReference type="PROSITE" id="PS50851"/>
    </source>
</evidence>
<sequence>MTPDDSLLKQLIETFSTELESLIAVIIDNLQKIKKDTSEAELNQIAVEISRSGRNIKVSAFSVGITELGSIAECIEKLFMPTQPISPERVDLTYNAVEGMRESLQDFIIKRQPSVKLRELIHQLRRQAGIPDGEAEVAAEKLVSSEPFFSKSITHESASEREFLKKIVETFKSELQENLMTITDGLLQLERRESSADNLQHLFAAIFRAAHNIKGSARGIGAIDVGEIAHQIETLFAEIQQQNIEISPAIINLCLQSIDLMNEAMRCYSEEIPSTFDLQDHLNQLKYYTEHPQVELLQGVVEKSPKILTENSKNIETRFRSGEFESIRVSLQNLDRISADMEELQAIKIIIEEYYSDLIKINYKIDYFVHAWKKNLDNLKNLFNNENERFNALFSTPVTELTEINNSMHAMQRSLRMPISELSTLLSSLQDEVRRIRLIPVDAQLRYLPRVVRDLAHGLQKQVNFDIINNDVKIDKMILDGLKDPIVHLLRNAIDHGIERPEIREATGKSAQGNIRIDVRQEDHQIIFEISDEGVGINPEVLIQSALKKNIITSAELEGMSSEAVLDLIFRPGFSTRDIATDISGRGVGLDVVRSNLVQLKGQVSVASQVGKGTHFRLQVPITLATERGLIISCSNQLFVLITRAVDRVFLLKRQDIIEVEGSPAVLVNQQPILLCSLAKVLHLNEKIDEKEHLCVVVIHKKQERIALVVDEIIGEREIVLKPLQEPLTNIPCVTGATLSGSNQINFVLNSAELIKKALF</sequence>
<keyword evidence="6" id="KW-0902">Two-component regulatory system</keyword>
<dbReference type="Gene3D" id="1.20.120.160">
    <property type="entry name" value="HPT domain"/>
    <property type="match status" value="2"/>
</dbReference>
<evidence type="ECO:0000259" key="10">
    <source>
        <dbReference type="PROSITE" id="PS50894"/>
    </source>
</evidence>
<dbReference type="SMART" id="SM00073">
    <property type="entry name" value="HPT"/>
    <property type="match status" value="1"/>
</dbReference>
<evidence type="ECO:0000256" key="6">
    <source>
        <dbReference type="ARBA" id="ARBA00023012"/>
    </source>
</evidence>
<dbReference type="Gene3D" id="2.30.30.40">
    <property type="entry name" value="SH3 Domains"/>
    <property type="match status" value="1"/>
</dbReference>
<evidence type="ECO:0000256" key="4">
    <source>
        <dbReference type="ARBA" id="ARBA00022679"/>
    </source>
</evidence>
<dbReference type="GO" id="GO:0004673">
    <property type="term" value="F:protein histidine kinase activity"/>
    <property type="evidence" value="ECO:0007669"/>
    <property type="project" value="UniProtKB-EC"/>
</dbReference>
<dbReference type="InterPro" id="IPR036641">
    <property type="entry name" value="HPT_dom_sf"/>
</dbReference>
<dbReference type="Pfam" id="PF01584">
    <property type="entry name" value="CheW"/>
    <property type="match status" value="1"/>
</dbReference>
<dbReference type="InterPro" id="IPR036061">
    <property type="entry name" value="CheW-like_dom_sf"/>
</dbReference>
<dbReference type="EC" id="2.7.13.3" evidence="2"/>
<evidence type="ECO:0000256" key="3">
    <source>
        <dbReference type="ARBA" id="ARBA00022553"/>
    </source>
</evidence>
<comment type="caution">
    <text evidence="7">Lacks conserved residue(s) required for the propagation of feature annotation.</text>
</comment>
<dbReference type="InterPro" id="IPR008207">
    <property type="entry name" value="Sig_transdc_His_kin_Hpt_dom"/>
</dbReference>
<keyword evidence="4 11" id="KW-0808">Transferase</keyword>
<dbReference type="SMART" id="SM00387">
    <property type="entry name" value="HATPase_c"/>
    <property type="match status" value="1"/>
</dbReference>
<gene>
    <name evidence="11" type="ORF">ACD661_01415</name>
</gene>
<dbReference type="Pfam" id="PF01627">
    <property type="entry name" value="Hpt"/>
    <property type="match status" value="1"/>
</dbReference>
<name>A0ABW8D3D8_9GAMM</name>
<evidence type="ECO:0000256" key="5">
    <source>
        <dbReference type="ARBA" id="ARBA00022777"/>
    </source>
</evidence>
<dbReference type="EMBL" id="JBGORX010000001">
    <property type="protein sequence ID" value="MFJ1267208.1"/>
    <property type="molecule type" value="Genomic_DNA"/>
</dbReference>
<reference evidence="11 12" key="1">
    <citation type="submission" date="2024-08" db="EMBL/GenBank/DDBJ databases">
        <title>Draft Genome Sequence of Legionella lytica strain DSB2004, Isolated From a Fire Sprinkler System.</title>
        <authorList>
            <person name="Everhart A.D."/>
            <person name="Kidane D.T."/>
            <person name="Farone A.L."/>
            <person name="Farone M.B."/>
        </authorList>
    </citation>
    <scope>NUCLEOTIDE SEQUENCE [LARGE SCALE GENOMIC DNA]</scope>
    <source>
        <strain evidence="11 12">DSB2004</strain>
    </source>
</reference>
<protein>
    <recommendedName>
        <fullName evidence="2">histidine kinase</fullName>
        <ecNumber evidence="2">2.7.13.3</ecNumber>
    </recommendedName>
</protein>
<dbReference type="Proteomes" id="UP001615550">
    <property type="component" value="Unassembled WGS sequence"/>
</dbReference>
<feature type="domain" description="CheW-like" evidence="9">
    <location>
        <begin position="626"/>
        <end position="760"/>
    </location>
</feature>
<dbReference type="PANTHER" id="PTHR43395:SF1">
    <property type="entry name" value="CHEMOTAXIS PROTEIN CHEA"/>
    <property type="match status" value="1"/>
</dbReference>
<organism evidence="11 12">
    <name type="scientific">Legionella lytica</name>
    <dbReference type="NCBI Taxonomy" id="96232"/>
    <lineage>
        <taxon>Bacteria</taxon>
        <taxon>Pseudomonadati</taxon>
        <taxon>Pseudomonadota</taxon>
        <taxon>Gammaproteobacteria</taxon>
        <taxon>Legionellales</taxon>
        <taxon>Legionellaceae</taxon>
        <taxon>Legionella</taxon>
    </lineage>
</organism>
<dbReference type="PROSITE" id="PS50109">
    <property type="entry name" value="HIS_KIN"/>
    <property type="match status" value="1"/>
</dbReference>
<dbReference type="InterPro" id="IPR036890">
    <property type="entry name" value="HATPase_C_sf"/>
</dbReference>
<dbReference type="Pfam" id="PF02518">
    <property type="entry name" value="HATPase_c"/>
    <property type="match status" value="1"/>
</dbReference>
<dbReference type="InterPro" id="IPR003594">
    <property type="entry name" value="HATPase_dom"/>
</dbReference>
<evidence type="ECO:0000256" key="1">
    <source>
        <dbReference type="ARBA" id="ARBA00000085"/>
    </source>
</evidence>
<dbReference type="InterPro" id="IPR004358">
    <property type="entry name" value="Sig_transdc_His_kin-like_C"/>
</dbReference>
<feature type="domain" description="HPt" evidence="10">
    <location>
        <begin position="160"/>
        <end position="268"/>
    </location>
</feature>
<dbReference type="Gene3D" id="3.30.565.10">
    <property type="entry name" value="Histidine kinase-like ATPase, C-terminal domain"/>
    <property type="match status" value="1"/>
</dbReference>
<comment type="catalytic activity">
    <reaction evidence="1">
        <text>ATP + protein L-histidine = ADP + protein N-phospho-L-histidine.</text>
        <dbReference type="EC" id="2.7.13.3"/>
    </reaction>
</comment>
<dbReference type="SUPFAM" id="SSF55874">
    <property type="entry name" value="ATPase domain of HSP90 chaperone/DNA topoisomerase II/histidine kinase"/>
    <property type="match status" value="1"/>
</dbReference>
<dbReference type="RefSeq" id="WP_400185778.1">
    <property type="nucleotide sequence ID" value="NZ_JBGORX010000001.1"/>
</dbReference>
<evidence type="ECO:0000256" key="2">
    <source>
        <dbReference type="ARBA" id="ARBA00012438"/>
    </source>
</evidence>
<comment type="caution">
    <text evidence="11">The sequence shown here is derived from an EMBL/GenBank/DDBJ whole genome shotgun (WGS) entry which is preliminary data.</text>
</comment>
<accession>A0ABW8D3D8</accession>
<evidence type="ECO:0000256" key="7">
    <source>
        <dbReference type="PROSITE-ProRule" id="PRU00110"/>
    </source>
</evidence>
<feature type="domain" description="HPt" evidence="10">
    <location>
        <begin position="4"/>
        <end position="107"/>
    </location>
</feature>
<keyword evidence="12" id="KW-1185">Reference proteome</keyword>
<dbReference type="InterPro" id="IPR051315">
    <property type="entry name" value="Bact_Chemotaxis_CheA"/>
</dbReference>
<dbReference type="InterPro" id="IPR005467">
    <property type="entry name" value="His_kinase_dom"/>
</dbReference>
<keyword evidence="5" id="KW-0418">Kinase</keyword>
<dbReference type="PROSITE" id="PS50894">
    <property type="entry name" value="HPT"/>
    <property type="match status" value="2"/>
</dbReference>
<dbReference type="PANTHER" id="PTHR43395">
    <property type="entry name" value="SENSOR HISTIDINE KINASE CHEA"/>
    <property type="match status" value="1"/>
</dbReference>
<dbReference type="InterPro" id="IPR002545">
    <property type="entry name" value="CheW-lke_dom"/>
</dbReference>
<evidence type="ECO:0000313" key="11">
    <source>
        <dbReference type="EMBL" id="MFJ1267208.1"/>
    </source>
</evidence>
<evidence type="ECO:0000259" key="8">
    <source>
        <dbReference type="PROSITE" id="PS50109"/>
    </source>
</evidence>
<keyword evidence="3 7" id="KW-0597">Phosphoprotein</keyword>